<keyword evidence="4" id="KW-0411">Iron-sulfur</keyword>
<dbReference type="GO" id="GO:0051537">
    <property type="term" value="F:2 iron, 2 sulfur cluster binding"/>
    <property type="evidence" value="ECO:0007669"/>
    <property type="project" value="UniProtKB-KW"/>
</dbReference>
<dbReference type="RefSeq" id="WP_072838350.1">
    <property type="nucleotide sequence ID" value="NZ_FQVF01000003.1"/>
</dbReference>
<dbReference type="GO" id="GO:0046872">
    <property type="term" value="F:metal ion binding"/>
    <property type="evidence" value="ECO:0007669"/>
    <property type="project" value="UniProtKB-KW"/>
</dbReference>
<proteinExistence type="predicted"/>
<evidence type="ECO:0000256" key="2">
    <source>
        <dbReference type="ARBA" id="ARBA00022723"/>
    </source>
</evidence>
<keyword evidence="6" id="KW-0223">Dioxygenase</keyword>
<sequence>MGEVQAKVLCHIDEIEEGATKGFLENDAGHDLFFVVKLDGRLFAWRNACPHVSGAPMAWRKDAYMDAKKQHVACHAHGALFEPDTGLCIQGPCLGQSLAKVPVHVDQAGMVSVLITDIN</sequence>
<keyword evidence="6" id="KW-0560">Oxidoreductase</keyword>
<feature type="domain" description="Rieske" evidence="5">
    <location>
        <begin position="7"/>
        <end position="112"/>
    </location>
</feature>
<dbReference type="PANTHER" id="PTHR40261">
    <property type="match status" value="1"/>
</dbReference>
<protein>
    <submittedName>
        <fullName evidence="6">Ferredoxin subunit of nitrite reductase or a ring-hydroxylating dioxygenase</fullName>
    </submittedName>
</protein>
<evidence type="ECO:0000313" key="6">
    <source>
        <dbReference type="EMBL" id="SHE71300.1"/>
    </source>
</evidence>
<dbReference type="Pfam" id="PF00355">
    <property type="entry name" value="Rieske"/>
    <property type="match status" value="1"/>
</dbReference>
<accession>A0A1M4VR11</accession>
<reference evidence="7" key="1">
    <citation type="submission" date="2016-11" db="EMBL/GenBank/DDBJ databases">
        <authorList>
            <person name="Varghese N."/>
            <person name="Submissions S."/>
        </authorList>
    </citation>
    <scope>NUCLEOTIDE SEQUENCE [LARGE SCALE GENOMIC DNA]</scope>
    <source>
        <strain evidence="7">DSM 16579</strain>
    </source>
</reference>
<gene>
    <name evidence="6" type="ORF">SAMN02745753_00719</name>
</gene>
<evidence type="ECO:0000313" key="7">
    <source>
        <dbReference type="Proteomes" id="UP000184517"/>
    </source>
</evidence>
<organism evidence="6 7">
    <name type="scientific">Marinomonas polaris DSM 16579</name>
    <dbReference type="NCBI Taxonomy" id="1122206"/>
    <lineage>
        <taxon>Bacteria</taxon>
        <taxon>Pseudomonadati</taxon>
        <taxon>Pseudomonadota</taxon>
        <taxon>Gammaproteobacteria</taxon>
        <taxon>Oceanospirillales</taxon>
        <taxon>Oceanospirillaceae</taxon>
        <taxon>Marinomonas</taxon>
    </lineage>
</organism>
<dbReference type="STRING" id="1122206.SAMN02745753_00719"/>
<dbReference type="InterPro" id="IPR017941">
    <property type="entry name" value="Rieske_2Fe-2S"/>
</dbReference>
<keyword evidence="3" id="KW-0408">Iron</keyword>
<name>A0A1M4VR11_9GAMM</name>
<dbReference type="GO" id="GO:0051213">
    <property type="term" value="F:dioxygenase activity"/>
    <property type="evidence" value="ECO:0007669"/>
    <property type="project" value="UniProtKB-KW"/>
</dbReference>
<dbReference type="AlphaFoldDB" id="A0A1M4VR11"/>
<dbReference type="EMBL" id="FQVF01000003">
    <property type="protein sequence ID" value="SHE71300.1"/>
    <property type="molecule type" value="Genomic_DNA"/>
</dbReference>
<keyword evidence="7" id="KW-1185">Reference proteome</keyword>
<evidence type="ECO:0000256" key="1">
    <source>
        <dbReference type="ARBA" id="ARBA00022714"/>
    </source>
</evidence>
<dbReference type="OrthoDB" id="9794779at2"/>
<dbReference type="PANTHER" id="PTHR40261:SF1">
    <property type="entry name" value="RIESKE DOMAIN-CONTAINING PROTEIN"/>
    <property type="match status" value="1"/>
</dbReference>
<keyword evidence="1" id="KW-0001">2Fe-2S</keyword>
<evidence type="ECO:0000256" key="3">
    <source>
        <dbReference type="ARBA" id="ARBA00023004"/>
    </source>
</evidence>
<keyword evidence="2" id="KW-0479">Metal-binding</keyword>
<dbReference type="CDD" id="cd03467">
    <property type="entry name" value="Rieske"/>
    <property type="match status" value="1"/>
</dbReference>
<evidence type="ECO:0000256" key="4">
    <source>
        <dbReference type="ARBA" id="ARBA00023014"/>
    </source>
</evidence>
<dbReference type="PROSITE" id="PS51296">
    <property type="entry name" value="RIESKE"/>
    <property type="match status" value="1"/>
</dbReference>
<dbReference type="Proteomes" id="UP000184517">
    <property type="component" value="Unassembled WGS sequence"/>
</dbReference>
<dbReference type="Gene3D" id="2.102.10.10">
    <property type="entry name" value="Rieske [2Fe-2S] iron-sulphur domain"/>
    <property type="match status" value="1"/>
</dbReference>
<dbReference type="InterPro" id="IPR036922">
    <property type="entry name" value="Rieske_2Fe-2S_sf"/>
</dbReference>
<dbReference type="SUPFAM" id="SSF50022">
    <property type="entry name" value="ISP domain"/>
    <property type="match status" value="1"/>
</dbReference>
<evidence type="ECO:0000259" key="5">
    <source>
        <dbReference type="PROSITE" id="PS51296"/>
    </source>
</evidence>